<comment type="catalytic activity">
    <reaction evidence="9">
        <text>2 pyruvate + H(+) = (2S)-2-acetolactate + CO2</text>
        <dbReference type="Rhea" id="RHEA:25249"/>
        <dbReference type="ChEBI" id="CHEBI:15361"/>
        <dbReference type="ChEBI" id="CHEBI:15378"/>
        <dbReference type="ChEBI" id="CHEBI:16526"/>
        <dbReference type="ChEBI" id="CHEBI:58476"/>
        <dbReference type="EC" id="2.2.1.6"/>
    </reaction>
</comment>
<dbReference type="SUPFAM" id="SSF52467">
    <property type="entry name" value="DHS-like NAD/FAD-binding domain"/>
    <property type="match status" value="1"/>
</dbReference>
<keyword evidence="8" id="KW-0028">Amino-acid biosynthesis</keyword>
<evidence type="ECO:0000256" key="5">
    <source>
        <dbReference type="ARBA" id="ARBA00022630"/>
    </source>
</evidence>
<proteinExistence type="inferred from homology"/>
<dbReference type="CDD" id="cd07035">
    <property type="entry name" value="TPP_PYR_POX_like"/>
    <property type="match status" value="1"/>
</dbReference>
<dbReference type="Pfam" id="PF02775">
    <property type="entry name" value="TPP_enzyme_C"/>
    <property type="match status" value="1"/>
</dbReference>
<dbReference type="InterPro" id="IPR011766">
    <property type="entry name" value="TPP_enzyme_TPP-bd"/>
</dbReference>
<gene>
    <name evidence="14" type="ORF">QPX58_09315</name>
</gene>
<dbReference type="Pfam" id="PF02776">
    <property type="entry name" value="TPP_enzyme_N"/>
    <property type="match status" value="1"/>
</dbReference>
<feature type="domain" description="Thiamine pyrophosphate enzyme central" evidence="11">
    <location>
        <begin position="193"/>
        <end position="306"/>
    </location>
</feature>
<dbReference type="GO" id="GO:0009099">
    <property type="term" value="P:L-valine biosynthetic process"/>
    <property type="evidence" value="ECO:0007669"/>
    <property type="project" value="TreeGrafter"/>
</dbReference>
<keyword evidence="7 10" id="KW-0786">Thiamine pyrophosphate</keyword>
<dbReference type="InterPro" id="IPR012000">
    <property type="entry name" value="Thiamin_PyroP_enz_cen_dom"/>
</dbReference>
<organism evidence="14 15">
    <name type="scientific">Corynebacterium accolens</name>
    <dbReference type="NCBI Taxonomy" id="38284"/>
    <lineage>
        <taxon>Bacteria</taxon>
        <taxon>Bacillati</taxon>
        <taxon>Actinomycetota</taxon>
        <taxon>Actinomycetes</taxon>
        <taxon>Mycobacteriales</taxon>
        <taxon>Corynebacteriaceae</taxon>
        <taxon>Corynebacterium</taxon>
    </lineage>
</organism>
<evidence type="ECO:0000313" key="14">
    <source>
        <dbReference type="EMBL" id="MDK4335606.1"/>
    </source>
</evidence>
<dbReference type="GO" id="GO:0000287">
    <property type="term" value="F:magnesium ion binding"/>
    <property type="evidence" value="ECO:0007669"/>
    <property type="project" value="InterPro"/>
</dbReference>
<dbReference type="AlphaFoldDB" id="A0AAP4BYL1"/>
<protein>
    <recommendedName>
        <fullName evidence="4">acetolactate synthase</fullName>
        <ecNumber evidence="4">2.2.1.6</ecNumber>
    </recommendedName>
</protein>
<dbReference type="Pfam" id="PF00205">
    <property type="entry name" value="TPP_enzyme_M"/>
    <property type="match status" value="1"/>
</dbReference>
<reference evidence="14" key="1">
    <citation type="submission" date="2023-05" db="EMBL/GenBank/DDBJ databases">
        <title>Metabolic capabilities are highly conserved among human nasal-associated Corynebacterium species in pangenomic analyses.</title>
        <authorList>
            <person name="Tran T.H."/>
            <person name="Roberts A.Q."/>
            <person name="Escapa I.F."/>
            <person name="Gao W."/>
            <person name="Conlan S."/>
            <person name="Kong H."/>
            <person name="Segre J.A."/>
            <person name="Kelly M.S."/>
            <person name="Lemon K.P."/>
        </authorList>
    </citation>
    <scope>NUCLEOTIDE SEQUENCE</scope>
    <source>
        <strain evidence="14">KPL2618</strain>
    </source>
</reference>
<evidence type="ECO:0000259" key="11">
    <source>
        <dbReference type="Pfam" id="PF00205"/>
    </source>
</evidence>
<evidence type="ECO:0000256" key="2">
    <source>
        <dbReference type="ARBA" id="ARBA00005025"/>
    </source>
</evidence>
<dbReference type="InterPro" id="IPR029061">
    <property type="entry name" value="THDP-binding"/>
</dbReference>
<dbReference type="CDD" id="cd00568">
    <property type="entry name" value="TPP_enzymes"/>
    <property type="match status" value="1"/>
</dbReference>
<dbReference type="InterPro" id="IPR029035">
    <property type="entry name" value="DHS-like_NAD/FAD-binding_dom"/>
</dbReference>
<dbReference type="InterPro" id="IPR012001">
    <property type="entry name" value="Thiamin_PyroP_enz_TPP-bd_dom"/>
</dbReference>
<dbReference type="InterPro" id="IPR045229">
    <property type="entry name" value="TPP_enz"/>
</dbReference>
<evidence type="ECO:0000259" key="12">
    <source>
        <dbReference type="Pfam" id="PF02775"/>
    </source>
</evidence>
<comment type="pathway">
    <text evidence="1">Amino-acid biosynthesis; L-isoleucine biosynthesis; L-isoleucine from 2-oxobutanoate: step 1/4.</text>
</comment>
<evidence type="ECO:0000256" key="8">
    <source>
        <dbReference type="ARBA" id="ARBA00023304"/>
    </source>
</evidence>
<dbReference type="GO" id="GO:0009097">
    <property type="term" value="P:isoleucine biosynthetic process"/>
    <property type="evidence" value="ECO:0007669"/>
    <property type="project" value="TreeGrafter"/>
</dbReference>
<keyword evidence="6" id="KW-0274">FAD</keyword>
<evidence type="ECO:0000256" key="10">
    <source>
        <dbReference type="RuleBase" id="RU362132"/>
    </source>
</evidence>
<name>A0AAP4BYL1_9CORY</name>
<evidence type="ECO:0000259" key="13">
    <source>
        <dbReference type="Pfam" id="PF02776"/>
    </source>
</evidence>
<dbReference type="GO" id="GO:0050660">
    <property type="term" value="F:flavin adenine dinucleotide binding"/>
    <property type="evidence" value="ECO:0007669"/>
    <property type="project" value="TreeGrafter"/>
</dbReference>
<sequence length="551" mass="58779">MTRRHVGTAIAESLAAHGTSRAFLVPGESFLPVLDGLYNSPVEAIVSRQEGGASYMAEAYGKATGEPGVAMVTRGPGASNAFVGVHTGWQDGTPMVIFVGLIPFSDRDRESFQEFDPKAWFGTQAKQVFVLDDPTRASRVVAEAFFQAKQGRPGPVIVGLPEDVLYQDFEGEIEEPIPVTEGAVSAADAAYVSEKLAAAKKPLIFAGGGRWTPESARAIEKFAENNQIPVVHDFRASDRISFSSPANAGWLGYGRNDHAAELLSEADVLLEVGALLTDVPSDGYTLRQDPHPENIVVNIDTSLRGHSGAISRHILASPVALAEALDDITTGEVSSAQSEWFKNARRAHQEFSTIPSESDWRATSAGTAHMEAVIKALQDQLPEEAIFTFGAGNHCIWAQQFLPTQHYPSQLAARNGSMGYSVPGAVSAKLQFPERPVVAIAGDGEYLMNGQELATAVQFGAPFLTVIMTNGEFGTIRDHQKNHFPDRVSGTQLANPDFAAVAKGYGAHGESVDADADVAGAIERALKAVNNGIPAVVNVYTDQDLSLPAAR</sequence>
<dbReference type="GO" id="GO:0005948">
    <property type="term" value="C:acetolactate synthase complex"/>
    <property type="evidence" value="ECO:0007669"/>
    <property type="project" value="TreeGrafter"/>
</dbReference>
<evidence type="ECO:0000256" key="1">
    <source>
        <dbReference type="ARBA" id="ARBA00004974"/>
    </source>
</evidence>
<evidence type="ECO:0000313" key="15">
    <source>
        <dbReference type="Proteomes" id="UP001230317"/>
    </source>
</evidence>
<dbReference type="SUPFAM" id="SSF52518">
    <property type="entry name" value="Thiamin diphosphate-binding fold (THDP-binding)"/>
    <property type="match status" value="2"/>
</dbReference>
<dbReference type="Proteomes" id="UP001230317">
    <property type="component" value="Unassembled WGS sequence"/>
</dbReference>
<evidence type="ECO:0000256" key="4">
    <source>
        <dbReference type="ARBA" id="ARBA00013145"/>
    </source>
</evidence>
<comment type="pathway">
    <text evidence="2">Amino-acid biosynthesis; L-valine biosynthesis; L-valine from pyruvate: step 1/4.</text>
</comment>
<accession>A0AAP4BYL1</accession>
<keyword evidence="5" id="KW-0285">Flavoprotein</keyword>
<feature type="domain" description="Thiamine pyrophosphate enzyme N-terminal TPP-binding" evidence="13">
    <location>
        <begin position="5"/>
        <end position="119"/>
    </location>
</feature>
<dbReference type="Gene3D" id="3.40.50.1220">
    <property type="entry name" value="TPP-binding domain"/>
    <property type="match status" value="1"/>
</dbReference>
<dbReference type="PANTHER" id="PTHR18968">
    <property type="entry name" value="THIAMINE PYROPHOSPHATE ENZYMES"/>
    <property type="match status" value="1"/>
</dbReference>
<evidence type="ECO:0000256" key="6">
    <source>
        <dbReference type="ARBA" id="ARBA00022827"/>
    </source>
</evidence>
<dbReference type="RefSeq" id="WP_284636567.1">
    <property type="nucleotide sequence ID" value="NZ_JASNUS010000019.1"/>
</dbReference>
<comment type="similarity">
    <text evidence="3 10">Belongs to the TPP enzyme family.</text>
</comment>
<dbReference type="PANTHER" id="PTHR18968:SF120">
    <property type="entry name" value="ACETOLACTATE SYNTHASE LARGE SUBUNIT"/>
    <property type="match status" value="1"/>
</dbReference>
<keyword evidence="8" id="KW-0100">Branched-chain amino acid biosynthesis</keyword>
<dbReference type="GO" id="GO:0030976">
    <property type="term" value="F:thiamine pyrophosphate binding"/>
    <property type="evidence" value="ECO:0007669"/>
    <property type="project" value="InterPro"/>
</dbReference>
<dbReference type="EMBL" id="JASNVU010000012">
    <property type="protein sequence ID" value="MDK4335606.1"/>
    <property type="molecule type" value="Genomic_DNA"/>
</dbReference>
<evidence type="ECO:0000256" key="3">
    <source>
        <dbReference type="ARBA" id="ARBA00007812"/>
    </source>
</evidence>
<dbReference type="EC" id="2.2.1.6" evidence="4"/>
<dbReference type="GO" id="GO:0003984">
    <property type="term" value="F:acetolactate synthase activity"/>
    <property type="evidence" value="ECO:0007669"/>
    <property type="project" value="UniProtKB-EC"/>
</dbReference>
<feature type="domain" description="Thiamine pyrophosphate enzyme TPP-binding" evidence="12">
    <location>
        <begin position="390"/>
        <end position="539"/>
    </location>
</feature>
<dbReference type="Gene3D" id="3.40.50.970">
    <property type="match status" value="2"/>
</dbReference>
<dbReference type="NCBIfam" id="NF006052">
    <property type="entry name" value="PRK08199.1"/>
    <property type="match status" value="1"/>
</dbReference>
<evidence type="ECO:0000256" key="9">
    <source>
        <dbReference type="ARBA" id="ARBA00048670"/>
    </source>
</evidence>
<comment type="caution">
    <text evidence="14">The sequence shown here is derived from an EMBL/GenBank/DDBJ whole genome shotgun (WGS) entry which is preliminary data.</text>
</comment>
<evidence type="ECO:0000256" key="7">
    <source>
        <dbReference type="ARBA" id="ARBA00023052"/>
    </source>
</evidence>